<evidence type="ECO:0000313" key="2">
    <source>
        <dbReference type="EMBL" id="KAJ8780542.1"/>
    </source>
</evidence>
<organism evidence="2 3">
    <name type="scientific">Eschrichtius robustus</name>
    <name type="common">California gray whale</name>
    <name type="synonym">Eschrichtius gibbosus</name>
    <dbReference type="NCBI Taxonomy" id="9764"/>
    <lineage>
        <taxon>Eukaryota</taxon>
        <taxon>Metazoa</taxon>
        <taxon>Chordata</taxon>
        <taxon>Craniata</taxon>
        <taxon>Vertebrata</taxon>
        <taxon>Euteleostomi</taxon>
        <taxon>Mammalia</taxon>
        <taxon>Eutheria</taxon>
        <taxon>Laurasiatheria</taxon>
        <taxon>Artiodactyla</taxon>
        <taxon>Whippomorpha</taxon>
        <taxon>Cetacea</taxon>
        <taxon>Mysticeti</taxon>
        <taxon>Eschrichtiidae</taxon>
        <taxon>Eschrichtius</taxon>
    </lineage>
</organism>
<dbReference type="AlphaFoldDB" id="A0AB34GJB2"/>
<keyword evidence="3" id="KW-1185">Reference proteome</keyword>
<accession>A0AB34GJB2</accession>
<evidence type="ECO:0000313" key="3">
    <source>
        <dbReference type="Proteomes" id="UP001159641"/>
    </source>
</evidence>
<dbReference type="EMBL" id="JAIQCJ010002245">
    <property type="protein sequence ID" value="KAJ8778343.1"/>
    <property type="molecule type" value="Genomic_DNA"/>
</dbReference>
<protein>
    <submittedName>
        <fullName evidence="2">Uncharacterized protein</fullName>
    </submittedName>
</protein>
<comment type="caution">
    <text evidence="2">The sequence shown here is derived from an EMBL/GenBank/DDBJ whole genome shotgun (WGS) entry which is preliminary data.</text>
</comment>
<evidence type="ECO:0000313" key="1">
    <source>
        <dbReference type="EMBL" id="KAJ8778343.1"/>
    </source>
</evidence>
<dbReference type="EMBL" id="JAIQCJ010002156">
    <property type="protein sequence ID" value="KAJ8780542.1"/>
    <property type="molecule type" value="Genomic_DNA"/>
</dbReference>
<reference evidence="2 3" key="1">
    <citation type="submission" date="2022-11" db="EMBL/GenBank/DDBJ databases">
        <title>Whole genome sequence of Eschrichtius robustus ER-17-0199.</title>
        <authorList>
            <person name="Bruniche-Olsen A."/>
            <person name="Black A.N."/>
            <person name="Fields C.J."/>
            <person name="Walden K."/>
            <person name="Dewoody J.A."/>
        </authorList>
    </citation>
    <scope>NUCLEOTIDE SEQUENCE [LARGE SCALE GENOMIC DNA]</scope>
    <source>
        <strain evidence="2">ER-17-0199</strain>
        <tissue evidence="2">Blubber</tissue>
    </source>
</reference>
<gene>
    <name evidence="2" type="ORF">J1605_011499</name>
    <name evidence="1" type="ORF">J1605_013692</name>
</gene>
<dbReference type="Proteomes" id="UP001159641">
    <property type="component" value="Unassembled WGS sequence"/>
</dbReference>
<sequence length="19" mass="2030">MGEQHSSPGLKSHPPSPEK</sequence>
<proteinExistence type="predicted"/>
<name>A0AB34GJB2_ESCRO</name>